<evidence type="ECO:0000313" key="2">
    <source>
        <dbReference type="EMBL" id="CAE0381282.1"/>
    </source>
</evidence>
<feature type="compositionally biased region" description="Polar residues" evidence="1">
    <location>
        <begin position="85"/>
        <end position="95"/>
    </location>
</feature>
<accession>A0A7S3NUH9</accession>
<feature type="compositionally biased region" description="Basic and acidic residues" evidence="1">
    <location>
        <begin position="1"/>
        <end position="17"/>
    </location>
</feature>
<feature type="compositionally biased region" description="Polar residues" evidence="1">
    <location>
        <begin position="49"/>
        <end position="58"/>
    </location>
</feature>
<feature type="region of interest" description="Disordered" evidence="1">
    <location>
        <begin position="74"/>
        <end position="172"/>
    </location>
</feature>
<feature type="compositionally biased region" description="Polar residues" evidence="1">
    <location>
        <begin position="106"/>
        <end position="123"/>
    </location>
</feature>
<dbReference type="EMBL" id="HBIK01013345">
    <property type="protein sequence ID" value="CAE0381282.1"/>
    <property type="molecule type" value="Transcribed_RNA"/>
</dbReference>
<gene>
    <name evidence="2" type="ORF">ECRA1380_LOCUS6244</name>
</gene>
<protein>
    <submittedName>
        <fullName evidence="2">Uncharacterized protein</fullName>
    </submittedName>
</protein>
<organism evidence="2">
    <name type="scientific">Euplotes crassus</name>
    <dbReference type="NCBI Taxonomy" id="5936"/>
    <lineage>
        <taxon>Eukaryota</taxon>
        <taxon>Sar</taxon>
        <taxon>Alveolata</taxon>
        <taxon>Ciliophora</taxon>
        <taxon>Intramacronucleata</taxon>
        <taxon>Spirotrichea</taxon>
        <taxon>Hypotrichia</taxon>
        <taxon>Euplotida</taxon>
        <taxon>Euplotidae</taxon>
        <taxon>Moneuplotes</taxon>
    </lineage>
</organism>
<proteinExistence type="predicted"/>
<feature type="compositionally biased region" description="Low complexity" evidence="1">
    <location>
        <begin position="124"/>
        <end position="143"/>
    </location>
</feature>
<feature type="compositionally biased region" description="Basic residues" evidence="1">
    <location>
        <begin position="26"/>
        <end position="44"/>
    </location>
</feature>
<sequence>MITKGFKPDFENAEEGKFSQVPGRTMRSRRINKEKKNGKRIMKRFKYDATSQQSSYSELVSAYVQESIQDLEPDSNFVEEYSHPSPISENVANSQPERKEGIGYSPQMNQGNPESHSPPGSKQNGSPMGSNGSSGRNGSGSNSIPSEEIDDHDHFRNISSIIPTKSSNLFRQ</sequence>
<reference evidence="2" key="1">
    <citation type="submission" date="2021-01" db="EMBL/GenBank/DDBJ databases">
        <authorList>
            <person name="Corre E."/>
            <person name="Pelletier E."/>
            <person name="Niang G."/>
            <person name="Scheremetjew M."/>
            <person name="Finn R."/>
            <person name="Kale V."/>
            <person name="Holt S."/>
            <person name="Cochrane G."/>
            <person name="Meng A."/>
            <person name="Brown T."/>
            <person name="Cohen L."/>
        </authorList>
    </citation>
    <scope>NUCLEOTIDE SEQUENCE</scope>
    <source>
        <strain evidence="2">CT5</strain>
    </source>
</reference>
<evidence type="ECO:0000256" key="1">
    <source>
        <dbReference type="SAM" id="MobiDB-lite"/>
    </source>
</evidence>
<dbReference type="AlphaFoldDB" id="A0A7S3NUH9"/>
<name>A0A7S3NUH9_EUPCR</name>
<feature type="compositionally biased region" description="Polar residues" evidence="1">
    <location>
        <begin position="157"/>
        <end position="172"/>
    </location>
</feature>
<feature type="region of interest" description="Disordered" evidence="1">
    <location>
        <begin position="1"/>
        <end position="58"/>
    </location>
</feature>